<evidence type="ECO:0000256" key="4">
    <source>
        <dbReference type="ARBA" id="ARBA00022448"/>
    </source>
</evidence>
<dbReference type="GO" id="GO:0046872">
    <property type="term" value="F:metal ion binding"/>
    <property type="evidence" value="ECO:0007669"/>
    <property type="project" value="UniProtKB-KW"/>
</dbReference>
<dbReference type="GO" id="GO:0005886">
    <property type="term" value="C:plasma membrane"/>
    <property type="evidence" value="ECO:0007669"/>
    <property type="project" value="UniProtKB-SubCell"/>
</dbReference>
<dbReference type="PRINTS" id="PR00812">
    <property type="entry name" value="BCTERIALGSPF"/>
</dbReference>
<dbReference type="FunFam" id="1.20.81.30:FF:000001">
    <property type="entry name" value="Type II secretion system protein F"/>
    <property type="match status" value="2"/>
</dbReference>
<dbReference type="Pfam" id="PF00482">
    <property type="entry name" value="T2SSF"/>
    <property type="match status" value="2"/>
</dbReference>
<dbReference type="RefSeq" id="WP_091241398.1">
    <property type="nucleotide sequence ID" value="NZ_FNAG01000003.1"/>
</dbReference>
<accession>A0A1G6VPT1</accession>
<feature type="domain" description="Type II secretion system protein GspF" evidence="17">
    <location>
        <begin position="65"/>
        <end position="186"/>
    </location>
</feature>
<keyword evidence="4 14" id="KW-0813">Transport</keyword>
<proteinExistence type="inferred from homology"/>
<evidence type="ECO:0000256" key="5">
    <source>
        <dbReference type="ARBA" id="ARBA00022475"/>
    </source>
</evidence>
<dbReference type="InterPro" id="IPR011850">
    <property type="entry name" value="T2SS_GspF"/>
</dbReference>
<dbReference type="Proteomes" id="UP000199603">
    <property type="component" value="Unassembled WGS sequence"/>
</dbReference>
<evidence type="ECO:0000256" key="7">
    <source>
        <dbReference type="ARBA" id="ARBA00022692"/>
    </source>
</evidence>
<feature type="transmembrane region" description="Helical" evidence="16">
    <location>
        <begin position="266"/>
        <end position="287"/>
    </location>
</feature>
<keyword evidence="6" id="KW-0997">Cell inner membrane</keyword>
<dbReference type="STRING" id="265719.SAMN04488509_103201"/>
<keyword evidence="5" id="KW-1003">Cell membrane</keyword>
<feature type="transmembrane region" description="Helical" evidence="16">
    <location>
        <begin position="205"/>
        <end position="235"/>
    </location>
</feature>
<comment type="similarity">
    <text evidence="3 14">Belongs to the GSP F family.</text>
</comment>
<dbReference type="PANTHER" id="PTHR30012">
    <property type="entry name" value="GENERAL SECRETION PATHWAY PROTEIN"/>
    <property type="match status" value="1"/>
</dbReference>
<evidence type="ECO:0000256" key="2">
    <source>
        <dbReference type="ARBA" id="ARBA00004429"/>
    </source>
</evidence>
<keyword evidence="11 16" id="KW-1133">Transmembrane helix</keyword>
<evidence type="ECO:0000256" key="14">
    <source>
        <dbReference type="RuleBase" id="RU003923"/>
    </source>
</evidence>
<reference evidence="18 19" key="1">
    <citation type="submission" date="2016-10" db="EMBL/GenBank/DDBJ databases">
        <authorList>
            <person name="de Groot N.N."/>
        </authorList>
    </citation>
    <scope>NUCLEOTIDE SEQUENCE [LARGE SCALE GENOMIC DNA]</scope>
    <source>
        <strain evidence="18 19">DSM 16957</strain>
    </source>
</reference>
<dbReference type="InterPro" id="IPR042094">
    <property type="entry name" value="T2SS_GspF_sf"/>
</dbReference>
<evidence type="ECO:0000256" key="12">
    <source>
        <dbReference type="ARBA" id="ARBA00023136"/>
    </source>
</evidence>
<name>A0A1G6VPT1_9GAMM</name>
<evidence type="ECO:0000256" key="6">
    <source>
        <dbReference type="ARBA" id="ARBA00022519"/>
    </source>
</evidence>
<evidence type="ECO:0000256" key="13">
    <source>
        <dbReference type="ARBA" id="ARBA00030750"/>
    </source>
</evidence>
<dbReference type="GO" id="GO:0015627">
    <property type="term" value="C:type II protein secretion system complex"/>
    <property type="evidence" value="ECO:0007669"/>
    <property type="project" value="InterPro"/>
</dbReference>
<feature type="domain" description="Type II secretion system protein GspF" evidence="17">
    <location>
        <begin position="266"/>
        <end position="388"/>
    </location>
</feature>
<keyword evidence="12 16" id="KW-0472">Membrane</keyword>
<sequence length="397" mass="41741">MPAFEYSALDAGGRRTRGVLQADTARAARSQLRERGLNPLSVDEAAPSAGAGARNLGSAQRALLMRQLATLVASGLPIDESLAALAEGSEGRLRSQVMALRARVLEGSTLAAAMAEYPGSFPALYRASVAAGEAAGKLDGILLRLADYAESRDALGRRVLLALTYPLLLSTVAIAVVAGLMVWVVPQVIGVFSQFGQALPLPTRILVALSGFVQASGLWLLLALPLVAAALWLALRQRGARAALDSFSLRIPVWGRLVRALDTARFARTLALLTAAAVPLLEALSIASQVVQNRSLREALARASLRVREGQALSRALADSGQFPPVALRLIASGERSGRLHAMLDEAALQQERELDTALGVAMAALGPGVILLVGGLVLFVVLAILLPIFQINTLVR</sequence>
<organism evidence="18 19">
    <name type="scientific">Aquimonas voraii</name>
    <dbReference type="NCBI Taxonomy" id="265719"/>
    <lineage>
        <taxon>Bacteria</taxon>
        <taxon>Pseudomonadati</taxon>
        <taxon>Pseudomonadota</taxon>
        <taxon>Gammaproteobacteria</taxon>
        <taxon>Lysobacterales</taxon>
        <taxon>Lysobacteraceae</taxon>
        <taxon>Aquimonas</taxon>
    </lineage>
</organism>
<keyword evidence="19" id="KW-1185">Reference proteome</keyword>
<dbReference type="EMBL" id="FNAG01000003">
    <property type="protein sequence ID" value="SDD55443.1"/>
    <property type="molecule type" value="Genomic_DNA"/>
</dbReference>
<comment type="subcellular location">
    <subcellularLocation>
        <location evidence="2 14">Cell inner membrane</location>
        <topology evidence="2 14">Multi-pass membrane protein</topology>
    </subcellularLocation>
</comment>
<dbReference type="Gene3D" id="1.20.81.30">
    <property type="entry name" value="Type II secretion system (T2SS), domain F"/>
    <property type="match status" value="2"/>
</dbReference>
<dbReference type="OrthoDB" id="9805682at2"/>
<gene>
    <name evidence="18" type="ORF">SAMN04488509_103201</name>
</gene>
<feature type="transmembrane region" description="Helical" evidence="16">
    <location>
        <begin position="369"/>
        <end position="390"/>
    </location>
</feature>
<keyword evidence="7 14" id="KW-0812">Transmembrane</keyword>
<feature type="transmembrane region" description="Helical" evidence="16">
    <location>
        <begin position="159"/>
        <end position="185"/>
    </location>
</feature>
<keyword evidence="8" id="KW-0479">Metal-binding</keyword>
<evidence type="ECO:0000256" key="15">
    <source>
        <dbReference type="SAM" id="MobiDB-lite"/>
    </source>
</evidence>
<dbReference type="InterPro" id="IPR003004">
    <property type="entry name" value="GspF/PilC"/>
</dbReference>
<evidence type="ECO:0000256" key="10">
    <source>
        <dbReference type="ARBA" id="ARBA00022927"/>
    </source>
</evidence>
<dbReference type="GO" id="GO:0015628">
    <property type="term" value="P:protein secretion by the type II secretion system"/>
    <property type="evidence" value="ECO:0007669"/>
    <property type="project" value="InterPro"/>
</dbReference>
<evidence type="ECO:0000256" key="1">
    <source>
        <dbReference type="ARBA" id="ARBA00002684"/>
    </source>
</evidence>
<protein>
    <recommendedName>
        <fullName evidence="13">General secretion pathway protein F</fullName>
    </recommendedName>
</protein>
<dbReference type="PANTHER" id="PTHR30012:SF0">
    <property type="entry name" value="TYPE II SECRETION SYSTEM PROTEIN F-RELATED"/>
    <property type="match status" value="1"/>
</dbReference>
<dbReference type="PROSITE" id="PS00874">
    <property type="entry name" value="T2SP_F"/>
    <property type="match status" value="1"/>
</dbReference>
<evidence type="ECO:0000256" key="3">
    <source>
        <dbReference type="ARBA" id="ARBA00005745"/>
    </source>
</evidence>
<dbReference type="InterPro" id="IPR001992">
    <property type="entry name" value="T2SS_GspF/T4SS_PilC_CS"/>
</dbReference>
<evidence type="ECO:0000259" key="17">
    <source>
        <dbReference type="Pfam" id="PF00482"/>
    </source>
</evidence>
<feature type="region of interest" description="Disordered" evidence="15">
    <location>
        <begin position="32"/>
        <end position="51"/>
    </location>
</feature>
<dbReference type="AlphaFoldDB" id="A0A1G6VPT1"/>
<evidence type="ECO:0000256" key="11">
    <source>
        <dbReference type="ARBA" id="ARBA00022989"/>
    </source>
</evidence>
<dbReference type="InterPro" id="IPR018076">
    <property type="entry name" value="T2SS_GspF_dom"/>
</dbReference>
<evidence type="ECO:0000256" key="16">
    <source>
        <dbReference type="SAM" id="Phobius"/>
    </source>
</evidence>
<evidence type="ECO:0000313" key="19">
    <source>
        <dbReference type="Proteomes" id="UP000199603"/>
    </source>
</evidence>
<evidence type="ECO:0000256" key="8">
    <source>
        <dbReference type="ARBA" id="ARBA00022723"/>
    </source>
</evidence>
<dbReference type="NCBIfam" id="TIGR02120">
    <property type="entry name" value="GspF"/>
    <property type="match status" value="1"/>
</dbReference>
<keyword evidence="10" id="KW-0653">Protein transport</keyword>
<comment type="function">
    <text evidence="1">Component of the type II secretion system inner membrane complex required for the energy-dependent secretion of extracellular factors such as proteases and toxins from the periplasm.</text>
</comment>
<evidence type="ECO:0000256" key="9">
    <source>
        <dbReference type="ARBA" id="ARBA00022837"/>
    </source>
</evidence>
<evidence type="ECO:0000313" key="18">
    <source>
        <dbReference type="EMBL" id="SDD55443.1"/>
    </source>
</evidence>
<keyword evidence="9" id="KW-0106">Calcium</keyword>